<dbReference type="Gene3D" id="3.40.50.2020">
    <property type="match status" value="1"/>
</dbReference>
<keyword evidence="18" id="KW-1185">Reference proteome</keyword>
<keyword evidence="7 15" id="KW-0328">Glycosyltransferase</keyword>
<dbReference type="GO" id="GO:0005829">
    <property type="term" value="C:cytosol"/>
    <property type="evidence" value="ECO:0007669"/>
    <property type="project" value="TreeGrafter"/>
</dbReference>
<keyword evidence="10 15" id="KW-0660">Purine salvage</keyword>
<evidence type="ECO:0000256" key="12">
    <source>
        <dbReference type="ARBA" id="ARBA00022842"/>
    </source>
</evidence>
<evidence type="ECO:0000256" key="15">
    <source>
        <dbReference type="RuleBase" id="RU364099"/>
    </source>
</evidence>
<dbReference type="eggNOG" id="COG0634">
    <property type="taxonomic scope" value="Bacteria"/>
</dbReference>
<dbReference type="GO" id="GO:0000287">
    <property type="term" value="F:magnesium ion binding"/>
    <property type="evidence" value="ECO:0007669"/>
    <property type="project" value="TreeGrafter"/>
</dbReference>
<comment type="catalytic activity">
    <reaction evidence="13">
        <text>GMP + diphosphate = guanine + 5-phospho-alpha-D-ribose 1-diphosphate</text>
        <dbReference type="Rhea" id="RHEA:25424"/>
        <dbReference type="ChEBI" id="CHEBI:16235"/>
        <dbReference type="ChEBI" id="CHEBI:33019"/>
        <dbReference type="ChEBI" id="CHEBI:58017"/>
        <dbReference type="ChEBI" id="CHEBI:58115"/>
        <dbReference type="EC" id="2.4.2.8"/>
    </reaction>
    <physiologicalReaction direction="right-to-left" evidence="13">
        <dbReference type="Rhea" id="RHEA:25426"/>
    </physiologicalReaction>
</comment>
<keyword evidence="12 15" id="KW-0460">Magnesium</keyword>
<evidence type="ECO:0000313" key="17">
    <source>
        <dbReference type="EMBL" id="ACF46641.1"/>
    </source>
</evidence>
<evidence type="ECO:0000259" key="16">
    <source>
        <dbReference type="Pfam" id="PF00156"/>
    </source>
</evidence>
<keyword evidence="11 15" id="KW-0547">Nucleotide-binding</keyword>
<dbReference type="KEGG" id="paa:Paes_1623"/>
<name>B4S9H1_PROA2</name>
<evidence type="ECO:0000256" key="10">
    <source>
        <dbReference type="ARBA" id="ARBA00022726"/>
    </source>
</evidence>
<evidence type="ECO:0000256" key="3">
    <source>
        <dbReference type="ARBA" id="ARBA00004669"/>
    </source>
</evidence>
<dbReference type="InterPro" id="IPR005904">
    <property type="entry name" value="Hxn_phspho_trans"/>
</dbReference>
<dbReference type="InterPro" id="IPR029057">
    <property type="entry name" value="PRTase-like"/>
</dbReference>
<feature type="domain" description="Phosphoribosyltransferase" evidence="16">
    <location>
        <begin position="10"/>
        <end position="157"/>
    </location>
</feature>
<dbReference type="Proteomes" id="UP000002725">
    <property type="component" value="Chromosome"/>
</dbReference>
<dbReference type="UniPathway" id="UPA00591">
    <property type="reaction ID" value="UER00648"/>
</dbReference>
<dbReference type="GO" id="GO:0000166">
    <property type="term" value="F:nucleotide binding"/>
    <property type="evidence" value="ECO:0007669"/>
    <property type="project" value="UniProtKB-KW"/>
</dbReference>
<dbReference type="PANTHER" id="PTHR43340">
    <property type="entry name" value="HYPOXANTHINE-GUANINE PHOSPHORIBOSYLTRANSFERASE"/>
    <property type="match status" value="1"/>
</dbReference>
<dbReference type="SUPFAM" id="SSF53271">
    <property type="entry name" value="PRTase-like"/>
    <property type="match status" value="1"/>
</dbReference>
<reference evidence="17" key="1">
    <citation type="submission" date="2008-06" db="EMBL/GenBank/DDBJ databases">
        <title>Complete sequence of chromosome of Prosthecochloris aestuarii DSM 271.</title>
        <authorList>
            <consortium name="US DOE Joint Genome Institute"/>
            <person name="Lucas S."/>
            <person name="Copeland A."/>
            <person name="Lapidus A."/>
            <person name="Glavina del Rio T."/>
            <person name="Dalin E."/>
            <person name="Tice H."/>
            <person name="Bruce D."/>
            <person name="Goodwin L."/>
            <person name="Pitluck S."/>
            <person name="Schmutz J."/>
            <person name="Larimer F."/>
            <person name="Land M."/>
            <person name="Hauser L."/>
            <person name="Kyrpides N."/>
            <person name="Anderson I."/>
            <person name="Liu Z."/>
            <person name="Li T."/>
            <person name="Zhao F."/>
            <person name="Overmann J."/>
            <person name="Bryant D.A."/>
            <person name="Richardson P."/>
        </authorList>
    </citation>
    <scope>NUCLEOTIDE SEQUENCE [LARGE SCALE GENOMIC DNA]</scope>
    <source>
        <strain evidence="17">DSM 271</strain>
    </source>
</reference>
<comment type="pathway">
    <text evidence="3 15">Purine metabolism; IMP biosynthesis via salvage pathway; IMP from hypoxanthine: step 1/1.</text>
</comment>
<comment type="subcellular location">
    <subcellularLocation>
        <location evidence="2 15">Cytoplasm</location>
    </subcellularLocation>
</comment>
<dbReference type="GO" id="GO:0006178">
    <property type="term" value="P:guanine salvage"/>
    <property type="evidence" value="ECO:0007669"/>
    <property type="project" value="TreeGrafter"/>
</dbReference>
<dbReference type="HOGENOM" id="CLU_073615_0_0_10"/>
<dbReference type="GO" id="GO:0046100">
    <property type="term" value="P:hypoxanthine metabolic process"/>
    <property type="evidence" value="ECO:0007669"/>
    <property type="project" value="TreeGrafter"/>
</dbReference>
<dbReference type="InterPro" id="IPR050408">
    <property type="entry name" value="HGPRT"/>
</dbReference>
<evidence type="ECO:0000313" key="18">
    <source>
        <dbReference type="Proteomes" id="UP000002725"/>
    </source>
</evidence>
<dbReference type="EC" id="2.4.2.8" evidence="5 15"/>
<dbReference type="GO" id="GO:0004422">
    <property type="term" value="F:hypoxanthine phosphoribosyltransferase activity"/>
    <property type="evidence" value="ECO:0007669"/>
    <property type="project" value="InterPro"/>
</dbReference>
<evidence type="ECO:0000256" key="6">
    <source>
        <dbReference type="ARBA" id="ARBA00022490"/>
    </source>
</evidence>
<comment type="cofactor">
    <cofactor evidence="1 15">
        <name>Mg(2+)</name>
        <dbReference type="ChEBI" id="CHEBI:18420"/>
    </cofactor>
</comment>
<dbReference type="PANTHER" id="PTHR43340:SF1">
    <property type="entry name" value="HYPOXANTHINE PHOSPHORIBOSYLTRANSFERASE"/>
    <property type="match status" value="1"/>
</dbReference>
<evidence type="ECO:0000256" key="2">
    <source>
        <dbReference type="ARBA" id="ARBA00004496"/>
    </source>
</evidence>
<keyword evidence="8 15" id="KW-0808">Transferase</keyword>
<dbReference type="EMBL" id="CP001108">
    <property type="protein sequence ID" value="ACF46641.1"/>
    <property type="molecule type" value="Genomic_DNA"/>
</dbReference>
<proteinExistence type="inferred from homology"/>
<evidence type="ECO:0000256" key="1">
    <source>
        <dbReference type="ARBA" id="ARBA00001946"/>
    </source>
</evidence>
<dbReference type="STRING" id="290512.Paes_1623"/>
<evidence type="ECO:0000256" key="14">
    <source>
        <dbReference type="ARBA" id="ARBA00049402"/>
    </source>
</evidence>
<comment type="catalytic activity">
    <reaction evidence="14">
        <text>IMP + diphosphate = hypoxanthine + 5-phospho-alpha-D-ribose 1-diphosphate</text>
        <dbReference type="Rhea" id="RHEA:17973"/>
        <dbReference type="ChEBI" id="CHEBI:17368"/>
        <dbReference type="ChEBI" id="CHEBI:33019"/>
        <dbReference type="ChEBI" id="CHEBI:58017"/>
        <dbReference type="ChEBI" id="CHEBI:58053"/>
        <dbReference type="EC" id="2.4.2.8"/>
    </reaction>
    <physiologicalReaction direction="right-to-left" evidence="14">
        <dbReference type="Rhea" id="RHEA:17975"/>
    </physiologicalReaction>
</comment>
<keyword evidence="9 15" id="KW-0479">Metal-binding</keyword>
<accession>B4S9H1</accession>
<evidence type="ECO:0000256" key="5">
    <source>
        <dbReference type="ARBA" id="ARBA00011895"/>
    </source>
</evidence>
<evidence type="ECO:0000256" key="13">
    <source>
        <dbReference type="ARBA" id="ARBA00048811"/>
    </source>
</evidence>
<sequence length="178" mass="19711">MKAETIMPLYSARAIRKRVAELGLTITENYRETQQLTVLCVLKGAFIFTADLVRNIKVPCTIEFLRASSYGNMTSSSGEVFIQHDLDISNKDVLVIEDIVDSGLTLQRIIGELDSLGPSSLKVCALLDKPAARRYPVTIHYRGFSIQNVFVVGYGLDAGGKYRELPFIGMLEQITCSS</sequence>
<keyword evidence="6 15" id="KW-0963">Cytoplasm</keyword>
<evidence type="ECO:0000256" key="8">
    <source>
        <dbReference type="ARBA" id="ARBA00022679"/>
    </source>
</evidence>
<evidence type="ECO:0000256" key="7">
    <source>
        <dbReference type="ARBA" id="ARBA00022676"/>
    </source>
</evidence>
<dbReference type="Pfam" id="PF00156">
    <property type="entry name" value="Pribosyltran"/>
    <property type="match status" value="1"/>
</dbReference>
<dbReference type="GO" id="GO:0032264">
    <property type="term" value="P:IMP salvage"/>
    <property type="evidence" value="ECO:0007669"/>
    <property type="project" value="UniProtKB-UniPathway"/>
</dbReference>
<gene>
    <name evidence="17" type="ordered locus">Paes_1623</name>
</gene>
<dbReference type="CDD" id="cd06223">
    <property type="entry name" value="PRTases_typeI"/>
    <property type="match status" value="1"/>
</dbReference>
<organism evidence="17 18">
    <name type="scientific">Prosthecochloris aestuarii (strain DSM 271 / SK 413)</name>
    <dbReference type="NCBI Taxonomy" id="290512"/>
    <lineage>
        <taxon>Bacteria</taxon>
        <taxon>Pseudomonadati</taxon>
        <taxon>Chlorobiota</taxon>
        <taxon>Chlorobiia</taxon>
        <taxon>Chlorobiales</taxon>
        <taxon>Chlorobiaceae</taxon>
        <taxon>Prosthecochloris</taxon>
    </lineage>
</organism>
<dbReference type="GO" id="GO:0006166">
    <property type="term" value="P:purine ribonucleoside salvage"/>
    <property type="evidence" value="ECO:0007669"/>
    <property type="project" value="UniProtKB-KW"/>
</dbReference>
<evidence type="ECO:0000256" key="9">
    <source>
        <dbReference type="ARBA" id="ARBA00022723"/>
    </source>
</evidence>
<comment type="similarity">
    <text evidence="4 15">Belongs to the purine/pyrimidine phosphoribosyltransferase family.</text>
</comment>
<dbReference type="AlphaFoldDB" id="B4S9H1"/>
<dbReference type="InterPro" id="IPR000836">
    <property type="entry name" value="PRTase_dom"/>
</dbReference>
<evidence type="ECO:0000256" key="11">
    <source>
        <dbReference type="ARBA" id="ARBA00022741"/>
    </source>
</evidence>
<protein>
    <recommendedName>
        <fullName evidence="5 15">Hypoxanthine phosphoribosyltransferase</fullName>
        <ecNumber evidence="5 15">2.4.2.8</ecNumber>
    </recommendedName>
</protein>
<dbReference type="FunFam" id="3.40.50.2020:FF:000006">
    <property type="entry name" value="Hypoxanthine phosphoribosyltransferase"/>
    <property type="match status" value="1"/>
</dbReference>
<dbReference type="GO" id="GO:0052657">
    <property type="term" value="F:guanine phosphoribosyltransferase activity"/>
    <property type="evidence" value="ECO:0007669"/>
    <property type="project" value="RHEA"/>
</dbReference>
<dbReference type="GO" id="GO:0032263">
    <property type="term" value="P:GMP salvage"/>
    <property type="evidence" value="ECO:0007669"/>
    <property type="project" value="TreeGrafter"/>
</dbReference>
<dbReference type="NCBIfam" id="TIGR01203">
    <property type="entry name" value="HGPRTase"/>
    <property type="match status" value="1"/>
</dbReference>
<evidence type="ECO:0000256" key="4">
    <source>
        <dbReference type="ARBA" id="ARBA00008391"/>
    </source>
</evidence>